<organism evidence="6 7">
    <name type="scientific">Oceanospirillum sediminis</name>
    <dbReference type="NCBI Taxonomy" id="2760088"/>
    <lineage>
        <taxon>Bacteria</taxon>
        <taxon>Pseudomonadati</taxon>
        <taxon>Pseudomonadota</taxon>
        <taxon>Gammaproteobacteria</taxon>
        <taxon>Oceanospirillales</taxon>
        <taxon>Oceanospirillaceae</taxon>
        <taxon>Oceanospirillum</taxon>
    </lineage>
</organism>
<dbReference type="SUPFAM" id="SSF46785">
    <property type="entry name" value="Winged helix' DNA-binding domain"/>
    <property type="match status" value="1"/>
</dbReference>
<protein>
    <submittedName>
        <fullName evidence="6">LysR family transcriptional regulator</fullName>
    </submittedName>
</protein>
<evidence type="ECO:0000256" key="1">
    <source>
        <dbReference type="ARBA" id="ARBA00009437"/>
    </source>
</evidence>
<dbReference type="PANTHER" id="PTHR30419">
    <property type="entry name" value="HTH-TYPE TRANSCRIPTIONAL REGULATOR YBHD"/>
    <property type="match status" value="1"/>
</dbReference>
<dbReference type="RefSeq" id="WP_182806836.1">
    <property type="nucleotide sequence ID" value="NZ_JACJFM010000001.1"/>
</dbReference>
<keyword evidence="3" id="KW-0238">DNA-binding</keyword>
<dbReference type="CDD" id="cd05466">
    <property type="entry name" value="PBP2_LTTR_substrate"/>
    <property type="match status" value="1"/>
</dbReference>
<dbReference type="SUPFAM" id="SSF53850">
    <property type="entry name" value="Periplasmic binding protein-like II"/>
    <property type="match status" value="1"/>
</dbReference>
<reference evidence="6 7" key="1">
    <citation type="submission" date="2020-08" db="EMBL/GenBank/DDBJ databases">
        <title>Oceanospirillum sp. nov. isolated from marine sediment.</title>
        <authorList>
            <person name="Ji X."/>
        </authorList>
    </citation>
    <scope>NUCLEOTIDE SEQUENCE [LARGE SCALE GENOMIC DNA]</scope>
    <source>
        <strain evidence="6 7">D5</strain>
    </source>
</reference>
<keyword evidence="2" id="KW-0805">Transcription regulation</keyword>
<dbReference type="InterPro" id="IPR036388">
    <property type="entry name" value="WH-like_DNA-bd_sf"/>
</dbReference>
<sequence length="304" mass="34086">MDITMAEIRAFNAVVEQGNFSRAAQSLGVSQPAITAQMQKLEGRFDTQIMERNHGGIKLTDLGKRLYKITQQYQDLETLIHQLANDDLTARNRDIQVATSSPLLFLPLTVEFRKLYPDANVKVVNGTTEECKAMLLAREVDIGMFPVEDGNPELSKLSFHTHKLVAIVPVEHSIAKLDAVSVDELIRHPLIFTTKGAITQDFVDQAFASKGHFPEPNICLDGRFETCHAVHLGLGIGFAFVEDVPKDEGLAQVPIKEKPNETTEHICWLRSRSNVQGIRDFVDMALEKCSEKYTQEKFNSKNHI</sequence>
<gene>
    <name evidence="6" type="ORF">H4O21_00395</name>
</gene>
<dbReference type="InterPro" id="IPR050950">
    <property type="entry name" value="HTH-type_LysR_regulators"/>
</dbReference>
<evidence type="ECO:0000313" key="6">
    <source>
        <dbReference type="EMBL" id="MBB1485076.1"/>
    </source>
</evidence>
<dbReference type="AlphaFoldDB" id="A0A839IL83"/>
<keyword evidence="4" id="KW-0804">Transcription</keyword>
<comment type="similarity">
    <text evidence="1">Belongs to the LysR transcriptional regulatory family.</text>
</comment>
<keyword evidence="7" id="KW-1185">Reference proteome</keyword>
<evidence type="ECO:0000256" key="2">
    <source>
        <dbReference type="ARBA" id="ARBA00023015"/>
    </source>
</evidence>
<name>A0A839IL83_9GAMM</name>
<dbReference type="GO" id="GO:0005829">
    <property type="term" value="C:cytosol"/>
    <property type="evidence" value="ECO:0007669"/>
    <property type="project" value="TreeGrafter"/>
</dbReference>
<feature type="domain" description="HTH lysR-type" evidence="5">
    <location>
        <begin position="3"/>
        <end position="60"/>
    </location>
</feature>
<evidence type="ECO:0000313" key="7">
    <source>
        <dbReference type="Proteomes" id="UP000565262"/>
    </source>
</evidence>
<dbReference type="GO" id="GO:0003700">
    <property type="term" value="F:DNA-binding transcription factor activity"/>
    <property type="evidence" value="ECO:0007669"/>
    <property type="project" value="InterPro"/>
</dbReference>
<dbReference type="PROSITE" id="PS50931">
    <property type="entry name" value="HTH_LYSR"/>
    <property type="match status" value="1"/>
</dbReference>
<dbReference type="InterPro" id="IPR000847">
    <property type="entry name" value="LysR_HTH_N"/>
</dbReference>
<dbReference type="GO" id="GO:0003677">
    <property type="term" value="F:DNA binding"/>
    <property type="evidence" value="ECO:0007669"/>
    <property type="project" value="UniProtKB-KW"/>
</dbReference>
<dbReference type="EMBL" id="JACJFM010000001">
    <property type="protein sequence ID" value="MBB1485076.1"/>
    <property type="molecule type" value="Genomic_DNA"/>
</dbReference>
<dbReference type="Pfam" id="PF00126">
    <property type="entry name" value="HTH_1"/>
    <property type="match status" value="1"/>
</dbReference>
<dbReference type="InterPro" id="IPR036390">
    <property type="entry name" value="WH_DNA-bd_sf"/>
</dbReference>
<accession>A0A839IL83</accession>
<dbReference type="Proteomes" id="UP000565262">
    <property type="component" value="Unassembled WGS sequence"/>
</dbReference>
<dbReference type="Pfam" id="PF03466">
    <property type="entry name" value="LysR_substrate"/>
    <property type="match status" value="1"/>
</dbReference>
<proteinExistence type="inferred from homology"/>
<comment type="caution">
    <text evidence="6">The sequence shown here is derived from an EMBL/GenBank/DDBJ whole genome shotgun (WGS) entry which is preliminary data.</text>
</comment>
<evidence type="ECO:0000259" key="5">
    <source>
        <dbReference type="PROSITE" id="PS50931"/>
    </source>
</evidence>
<evidence type="ECO:0000256" key="4">
    <source>
        <dbReference type="ARBA" id="ARBA00023163"/>
    </source>
</evidence>
<dbReference type="Gene3D" id="3.40.190.290">
    <property type="match status" value="1"/>
</dbReference>
<dbReference type="InterPro" id="IPR005119">
    <property type="entry name" value="LysR_subst-bd"/>
</dbReference>
<dbReference type="Gene3D" id="1.10.10.10">
    <property type="entry name" value="Winged helix-like DNA-binding domain superfamily/Winged helix DNA-binding domain"/>
    <property type="match status" value="1"/>
</dbReference>
<evidence type="ECO:0000256" key="3">
    <source>
        <dbReference type="ARBA" id="ARBA00023125"/>
    </source>
</evidence>
<dbReference type="PRINTS" id="PR00039">
    <property type="entry name" value="HTHLYSR"/>
</dbReference>